<organism evidence="1 2">
    <name type="scientific">Echinops telfairi</name>
    <name type="common">Lesser hedgehog tenrec</name>
    <dbReference type="NCBI Taxonomy" id="9371"/>
    <lineage>
        <taxon>Eukaryota</taxon>
        <taxon>Metazoa</taxon>
        <taxon>Chordata</taxon>
        <taxon>Craniata</taxon>
        <taxon>Vertebrata</taxon>
        <taxon>Euteleostomi</taxon>
        <taxon>Mammalia</taxon>
        <taxon>Eutheria</taxon>
        <taxon>Afrotheria</taxon>
        <taxon>Tenrecidae</taxon>
        <taxon>Tenrecinae</taxon>
        <taxon>Echinops</taxon>
    </lineage>
</organism>
<protein>
    <submittedName>
        <fullName evidence="2">RNA-binding motif protein, X-linked 2-like</fullName>
    </submittedName>
</protein>
<accession>A0AC55CRG4</accession>
<dbReference type="Proteomes" id="UP000694863">
    <property type="component" value="Unplaced"/>
</dbReference>
<proteinExistence type="predicted"/>
<keyword evidence="1" id="KW-1185">Reference proteome</keyword>
<evidence type="ECO:0000313" key="2">
    <source>
        <dbReference type="RefSeq" id="XP_045141408.1"/>
    </source>
</evidence>
<dbReference type="RefSeq" id="XP_045141408.1">
    <property type="nucleotide sequence ID" value="XM_045285473.1"/>
</dbReference>
<gene>
    <name evidence="2" type="primary">LOC115873969</name>
</gene>
<name>A0AC55CRG4_ECHTE</name>
<reference evidence="2" key="1">
    <citation type="submission" date="2025-08" db="UniProtKB">
        <authorList>
            <consortium name="RefSeq"/>
        </authorList>
    </citation>
    <scope>IDENTIFICATION</scope>
</reference>
<sequence length="227" mass="25624">MRRKAGGNHCGNHSEVPEHTASSLSQHGSSDFTGARSLFSHLPHLLLSSLDKKEKKKRKKAKERPEREVLAEPLPSSSSPSIKVIPEEPGLKKHYSKSSNRAPTAEAREGRKQQPSSPDGRRAADPERKEKPRIEPKSSSKREGKEDKSRDRDGDRRWDRDRDRDQGQGRSTDTHPGWPSSRSEGRSHRSRSRDRAYRHKRSWHSQGGEGSIPGAADPRPAQPHRRV</sequence>
<evidence type="ECO:0000313" key="1">
    <source>
        <dbReference type="Proteomes" id="UP000694863"/>
    </source>
</evidence>